<protein>
    <submittedName>
        <fullName evidence="1">268_t:CDS:1</fullName>
    </submittedName>
</protein>
<dbReference type="Proteomes" id="UP001153678">
    <property type="component" value="Unassembled WGS sequence"/>
</dbReference>
<name>A0A9W4SXB0_9GLOM</name>
<dbReference type="PANTHER" id="PTHR46880">
    <property type="entry name" value="RAS-ASSOCIATING DOMAIN-CONTAINING PROTEIN"/>
    <property type="match status" value="1"/>
</dbReference>
<dbReference type="PANTHER" id="PTHR46880:SF5">
    <property type="entry name" value="DUF4371 DOMAIN-CONTAINING PROTEIN"/>
    <property type="match status" value="1"/>
</dbReference>
<evidence type="ECO:0000313" key="1">
    <source>
        <dbReference type="EMBL" id="CAI2186898.1"/>
    </source>
</evidence>
<keyword evidence="2" id="KW-1185">Reference proteome</keyword>
<feature type="non-terminal residue" evidence="1">
    <location>
        <position position="1"/>
    </location>
</feature>
<dbReference type="EMBL" id="CAMKVN010004360">
    <property type="protein sequence ID" value="CAI2186898.1"/>
    <property type="molecule type" value="Genomic_DNA"/>
</dbReference>
<proteinExistence type="predicted"/>
<evidence type="ECO:0000313" key="2">
    <source>
        <dbReference type="Proteomes" id="UP001153678"/>
    </source>
</evidence>
<dbReference type="AlphaFoldDB" id="A0A9W4SXB0"/>
<accession>A0A9W4SXB0</accession>
<dbReference type="OrthoDB" id="2369910at2759"/>
<gene>
    <name evidence="1" type="ORF">FWILDA_LOCUS12805</name>
</gene>
<sequence>VVTNISKKSAIRKHVNTKDHNDAKKLEKARIQMESLQNQIFSSNVNENHNTGFLFLAKHNLPLKLLTSTIKLIKESGSPNLFSGSITYTNQNSGNEFLEAIYNIIEKEIWKELSDVIAFGIMIDESTDITITKHLDIYVLCVTFASDDASVMLGKKEDVAVKLFRVCSYPLIVNHCVAYRLALTCKDAKKKLDFIEKLNP</sequence>
<organism evidence="1 2">
    <name type="scientific">Funneliformis geosporum</name>
    <dbReference type="NCBI Taxonomy" id="1117311"/>
    <lineage>
        <taxon>Eukaryota</taxon>
        <taxon>Fungi</taxon>
        <taxon>Fungi incertae sedis</taxon>
        <taxon>Mucoromycota</taxon>
        <taxon>Glomeromycotina</taxon>
        <taxon>Glomeromycetes</taxon>
        <taxon>Glomerales</taxon>
        <taxon>Glomeraceae</taxon>
        <taxon>Funneliformis</taxon>
    </lineage>
</organism>
<comment type="caution">
    <text evidence="1">The sequence shown here is derived from an EMBL/GenBank/DDBJ whole genome shotgun (WGS) entry which is preliminary data.</text>
</comment>
<reference evidence="1" key="1">
    <citation type="submission" date="2022-08" db="EMBL/GenBank/DDBJ databases">
        <authorList>
            <person name="Kallberg Y."/>
            <person name="Tangrot J."/>
            <person name="Rosling A."/>
        </authorList>
    </citation>
    <scope>NUCLEOTIDE SEQUENCE</scope>
    <source>
        <strain evidence="1">Wild A</strain>
    </source>
</reference>